<organism evidence="2 3">
    <name type="scientific">Gluconacetobacter tumulisoli</name>
    <dbReference type="NCBI Taxonomy" id="1286189"/>
    <lineage>
        <taxon>Bacteria</taxon>
        <taxon>Pseudomonadati</taxon>
        <taxon>Pseudomonadota</taxon>
        <taxon>Alphaproteobacteria</taxon>
        <taxon>Acetobacterales</taxon>
        <taxon>Acetobacteraceae</taxon>
        <taxon>Gluconacetobacter</taxon>
    </lineage>
</organism>
<dbReference type="InterPro" id="IPR007492">
    <property type="entry name" value="LytTR_DNA-bd_dom"/>
</dbReference>
<reference evidence="2 3" key="1">
    <citation type="submission" date="2020-04" db="EMBL/GenBank/DDBJ databases">
        <title>Description of novel Gluconacetobacter.</title>
        <authorList>
            <person name="Sombolestani A."/>
        </authorList>
    </citation>
    <scope>NUCLEOTIDE SEQUENCE [LARGE SCALE GENOMIC DNA]</scope>
    <source>
        <strain evidence="2 3">LMG 27802</strain>
    </source>
</reference>
<dbReference type="PROSITE" id="PS50930">
    <property type="entry name" value="HTH_LYTTR"/>
    <property type="match status" value="1"/>
</dbReference>
<name>A0A7W4K840_9PROT</name>
<protein>
    <submittedName>
        <fullName evidence="2">LytTR family transcriptional regulator</fullName>
    </submittedName>
</protein>
<keyword evidence="3" id="KW-1185">Reference proteome</keyword>
<gene>
    <name evidence="2" type="ORF">HLH28_11130</name>
</gene>
<dbReference type="EMBL" id="JABEQM010000008">
    <property type="protein sequence ID" value="MBB2202115.1"/>
    <property type="molecule type" value="Genomic_DNA"/>
</dbReference>
<dbReference type="RefSeq" id="WP_182959254.1">
    <property type="nucleotide sequence ID" value="NZ_JABEQM010000008.1"/>
</dbReference>
<feature type="domain" description="HTH LytTR-type" evidence="1">
    <location>
        <begin position="64"/>
        <end position="148"/>
    </location>
</feature>
<comment type="caution">
    <text evidence="2">The sequence shown here is derived from an EMBL/GenBank/DDBJ whole genome shotgun (WGS) entry which is preliminary data.</text>
</comment>
<proteinExistence type="predicted"/>
<evidence type="ECO:0000313" key="2">
    <source>
        <dbReference type="EMBL" id="MBB2202115.1"/>
    </source>
</evidence>
<evidence type="ECO:0000313" key="3">
    <source>
        <dbReference type="Proteomes" id="UP000578030"/>
    </source>
</evidence>
<dbReference type="Gene3D" id="2.40.50.1020">
    <property type="entry name" value="LytTr DNA-binding domain"/>
    <property type="match status" value="1"/>
</dbReference>
<dbReference type="Proteomes" id="UP000578030">
    <property type="component" value="Unassembled WGS sequence"/>
</dbReference>
<evidence type="ECO:0000259" key="1">
    <source>
        <dbReference type="PROSITE" id="PS50930"/>
    </source>
</evidence>
<accession>A0A7W4K840</accession>
<dbReference type="SMART" id="SM00850">
    <property type="entry name" value="LytTR"/>
    <property type="match status" value="1"/>
</dbReference>
<dbReference type="GO" id="GO:0003677">
    <property type="term" value="F:DNA binding"/>
    <property type="evidence" value="ECO:0007669"/>
    <property type="project" value="InterPro"/>
</dbReference>
<sequence length="152" mass="16177">MPQTLLISTPMALCTLFGRGMRRGPRPAGAPDGAAPAAPEVSAAPDAGFLRRLPPALGRTLVALQMEDHYVRAHTAKGSTLIFIPLRQAIVEFPPTAGLQTHRSWWVARDAVTGIVRDGRNVRLRLSNGLEAPVSRARVAAVKAAGFLPGQD</sequence>
<dbReference type="AlphaFoldDB" id="A0A7W4K840"/>
<dbReference type="Pfam" id="PF04397">
    <property type="entry name" value="LytTR"/>
    <property type="match status" value="1"/>
</dbReference>